<dbReference type="PANTHER" id="PTHR35333">
    <property type="entry name" value="BETA-LACTAMASE"/>
    <property type="match status" value="1"/>
</dbReference>
<accession>A0A1F6BEJ3</accession>
<dbReference type="STRING" id="1798401.A2363_02690"/>
<dbReference type="EMBL" id="MFKE01000016">
    <property type="protein sequence ID" value="OGG35298.1"/>
    <property type="molecule type" value="Genomic_DNA"/>
</dbReference>
<comment type="caution">
    <text evidence="2">The sequence shown here is derived from an EMBL/GenBank/DDBJ whole genome shotgun (WGS) entry which is preliminary data.</text>
</comment>
<name>A0A1F6BEJ3_9BACT</name>
<evidence type="ECO:0000259" key="1">
    <source>
        <dbReference type="Pfam" id="PF13354"/>
    </source>
</evidence>
<sequence>MRAKWVVFLIFIAAVTSSFVWVRETRRPVISPLQEGSYKKILSVFTVRKDPLILKKKVQETIDNTWNNYSVYVVDFNSNFTMGINENEIFTAASVNKLPIMAAVYYKAQKGEVNFDQIVTLQPEDIQDYGTGSIRYDAPGTTYSVKTLMRLMMQKSDNTAAFLLGNYIVELPAIQSIISEWGLTQTDMVNNKASNHDMYILLNKIYGNNITNAALTAEMLGFMRDSDFEDRLPGELPKEATVYHKIGTGDGGIIHDVGIVVNGKTAYYVGIMTADIPDPENAAKLEAKVSKIIYDFMN</sequence>
<dbReference type="Pfam" id="PF13354">
    <property type="entry name" value="Beta-lactamase2"/>
    <property type="match status" value="1"/>
</dbReference>
<feature type="domain" description="Beta-lactamase class A catalytic" evidence="1">
    <location>
        <begin position="70"/>
        <end position="273"/>
    </location>
</feature>
<dbReference type="InterPro" id="IPR000871">
    <property type="entry name" value="Beta-lactam_class-A"/>
</dbReference>
<gene>
    <name evidence="2" type="ORF">A2363_02690</name>
</gene>
<dbReference type="PANTHER" id="PTHR35333:SF3">
    <property type="entry name" value="BETA-LACTAMASE-TYPE TRANSPEPTIDASE FOLD CONTAINING PROTEIN"/>
    <property type="match status" value="1"/>
</dbReference>
<evidence type="ECO:0000313" key="3">
    <source>
        <dbReference type="Proteomes" id="UP000176186"/>
    </source>
</evidence>
<dbReference type="InterPro" id="IPR012338">
    <property type="entry name" value="Beta-lactam/transpept-like"/>
</dbReference>
<dbReference type="Proteomes" id="UP000176186">
    <property type="component" value="Unassembled WGS sequence"/>
</dbReference>
<organism evidence="2 3">
    <name type="scientific">Candidatus Gottesmanbacteria bacterium RIFOXYB1_FULL_47_11</name>
    <dbReference type="NCBI Taxonomy" id="1798401"/>
    <lineage>
        <taxon>Bacteria</taxon>
        <taxon>Candidatus Gottesmaniibacteriota</taxon>
    </lineage>
</organism>
<dbReference type="InterPro" id="IPR045155">
    <property type="entry name" value="Beta-lactam_cat"/>
</dbReference>
<protein>
    <recommendedName>
        <fullName evidence="1">Beta-lactamase class A catalytic domain-containing protein</fullName>
    </recommendedName>
</protein>
<dbReference type="AlphaFoldDB" id="A0A1F6BEJ3"/>
<dbReference type="GO" id="GO:0008800">
    <property type="term" value="F:beta-lactamase activity"/>
    <property type="evidence" value="ECO:0007669"/>
    <property type="project" value="InterPro"/>
</dbReference>
<evidence type="ECO:0000313" key="2">
    <source>
        <dbReference type="EMBL" id="OGG35298.1"/>
    </source>
</evidence>
<dbReference type="GO" id="GO:0046677">
    <property type="term" value="P:response to antibiotic"/>
    <property type="evidence" value="ECO:0007669"/>
    <property type="project" value="InterPro"/>
</dbReference>
<reference evidence="2 3" key="1">
    <citation type="journal article" date="2016" name="Nat. Commun.">
        <title>Thousands of microbial genomes shed light on interconnected biogeochemical processes in an aquifer system.</title>
        <authorList>
            <person name="Anantharaman K."/>
            <person name="Brown C.T."/>
            <person name="Hug L.A."/>
            <person name="Sharon I."/>
            <person name="Castelle C.J."/>
            <person name="Probst A.J."/>
            <person name="Thomas B.C."/>
            <person name="Singh A."/>
            <person name="Wilkins M.J."/>
            <person name="Karaoz U."/>
            <person name="Brodie E.L."/>
            <person name="Williams K.H."/>
            <person name="Hubbard S.S."/>
            <person name="Banfield J.F."/>
        </authorList>
    </citation>
    <scope>NUCLEOTIDE SEQUENCE [LARGE SCALE GENOMIC DNA]</scope>
</reference>
<dbReference type="SUPFAM" id="SSF56601">
    <property type="entry name" value="beta-lactamase/transpeptidase-like"/>
    <property type="match status" value="1"/>
</dbReference>
<proteinExistence type="predicted"/>
<dbReference type="GO" id="GO:0030655">
    <property type="term" value="P:beta-lactam antibiotic catabolic process"/>
    <property type="evidence" value="ECO:0007669"/>
    <property type="project" value="InterPro"/>
</dbReference>
<dbReference type="Gene3D" id="3.40.710.10">
    <property type="entry name" value="DD-peptidase/beta-lactamase superfamily"/>
    <property type="match status" value="1"/>
</dbReference>